<dbReference type="GO" id="GO:0004497">
    <property type="term" value="F:monooxygenase activity"/>
    <property type="evidence" value="ECO:0007669"/>
    <property type="project" value="UniProtKB-KW"/>
</dbReference>
<keyword evidence="8" id="KW-0503">Monooxygenase</keyword>
<evidence type="ECO:0000256" key="5">
    <source>
        <dbReference type="ARBA" id="ARBA00023002"/>
    </source>
</evidence>
<name>A0AAW0DF82_9AGAR</name>
<sequence>MVCPVVRVGRNALHFADPAAYADIYSSPEKLPKDPELYRTFQFGLPSNIFTVTSHKQHAIFRSMLGSFFSKQTILKLEDVIQERIDKLISQLVKNHKETPVGMHFAFRSATFDIITIYSYRTTLDMTSYPSFRHPILLDISSRRTTLWLYKHFPFLVKFVRNFPRWLSGSLVPSSKAQLGVPTEVAKLVDEALQRSSQAPISEDESDMNVFYSVIRNAGTKNQQYVTREYLISEGVDLRIAGSDTVGNACSVGARHLVRDDRVRKKLVAELDEAWPDRDSHMPLERLEKLPYLVCSFSSSSPHRTKTHKVSKTAVIKECLRLSHGVVSPMQRVVTDTEVIIAGHRVPPGTIVSMANPFVHLNPDIFPEPERFYPERWLEVKDHTLERYLVSFGKGPRTCLGINLAWSELYMIIGNVFRKLELKTDMDLGLKAAFRRQEVRFKEAFVPEFDGSVLDATVVERLT</sequence>
<keyword evidence="10" id="KW-1185">Reference proteome</keyword>
<dbReference type="InterPro" id="IPR036396">
    <property type="entry name" value="Cyt_P450_sf"/>
</dbReference>
<dbReference type="PROSITE" id="PS00086">
    <property type="entry name" value="CYTOCHROME_P450"/>
    <property type="match status" value="1"/>
</dbReference>
<evidence type="ECO:0000313" key="9">
    <source>
        <dbReference type="EMBL" id="KAK7049964.1"/>
    </source>
</evidence>
<dbReference type="Gene3D" id="1.10.630.10">
    <property type="entry name" value="Cytochrome P450"/>
    <property type="match status" value="1"/>
</dbReference>
<dbReference type="GO" id="GO:0005506">
    <property type="term" value="F:iron ion binding"/>
    <property type="evidence" value="ECO:0007669"/>
    <property type="project" value="InterPro"/>
</dbReference>
<evidence type="ECO:0000256" key="4">
    <source>
        <dbReference type="ARBA" id="ARBA00022723"/>
    </source>
</evidence>
<dbReference type="Pfam" id="PF00067">
    <property type="entry name" value="p450"/>
    <property type="match status" value="2"/>
</dbReference>
<keyword evidence="5 8" id="KW-0560">Oxidoreductase</keyword>
<dbReference type="SUPFAM" id="SSF48264">
    <property type="entry name" value="Cytochrome P450"/>
    <property type="match status" value="1"/>
</dbReference>
<dbReference type="Proteomes" id="UP001383192">
    <property type="component" value="Unassembled WGS sequence"/>
</dbReference>
<dbReference type="GO" id="GO:0020037">
    <property type="term" value="F:heme binding"/>
    <property type="evidence" value="ECO:0007669"/>
    <property type="project" value="InterPro"/>
</dbReference>
<feature type="binding site" description="axial binding residue" evidence="7">
    <location>
        <position position="399"/>
    </location>
    <ligand>
        <name>heme</name>
        <dbReference type="ChEBI" id="CHEBI:30413"/>
    </ligand>
    <ligandPart>
        <name>Fe</name>
        <dbReference type="ChEBI" id="CHEBI:18248"/>
    </ligandPart>
</feature>
<comment type="cofactor">
    <cofactor evidence="1 7">
        <name>heme</name>
        <dbReference type="ChEBI" id="CHEBI:30413"/>
    </cofactor>
</comment>
<dbReference type="AlphaFoldDB" id="A0AAW0DF82"/>
<proteinExistence type="inferred from homology"/>
<dbReference type="InterPro" id="IPR017972">
    <property type="entry name" value="Cyt_P450_CS"/>
</dbReference>
<evidence type="ECO:0008006" key="11">
    <source>
        <dbReference type="Google" id="ProtNLM"/>
    </source>
</evidence>
<dbReference type="InterPro" id="IPR002401">
    <property type="entry name" value="Cyt_P450_E_grp-I"/>
</dbReference>
<evidence type="ECO:0000256" key="6">
    <source>
        <dbReference type="ARBA" id="ARBA00023004"/>
    </source>
</evidence>
<comment type="similarity">
    <text evidence="3 8">Belongs to the cytochrome P450 family.</text>
</comment>
<dbReference type="CDD" id="cd11062">
    <property type="entry name" value="CYP58-like"/>
    <property type="match status" value="1"/>
</dbReference>
<evidence type="ECO:0000256" key="3">
    <source>
        <dbReference type="ARBA" id="ARBA00010617"/>
    </source>
</evidence>
<dbReference type="InterPro" id="IPR050121">
    <property type="entry name" value="Cytochrome_P450_monoxygenase"/>
</dbReference>
<protein>
    <recommendedName>
        <fullName evidence="11">Cytochrome P450</fullName>
    </recommendedName>
</protein>
<evidence type="ECO:0000256" key="8">
    <source>
        <dbReference type="RuleBase" id="RU000461"/>
    </source>
</evidence>
<keyword evidence="4 7" id="KW-0479">Metal-binding</keyword>
<keyword evidence="6 7" id="KW-0408">Iron</keyword>
<dbReference type="PRINTS" id="PR00385">
    <property type="entry name" value="P450"/>
</dbReference>
<organism evidence="9 10">
    <name type="scientific">Paramarasmius palmivorus</name>
    <dbReference type="NCBI Taxonomy" id="297713"/>
    <lineage>
        <taxon>Eukaryota</taxon>
        <taxon>Fungi</taxon>
        <taxon>Dikarya</taxon>
        <taxon>Basidiomycota</taxon>
        <taxon>Agaricomycotina</taxon>
        <taxon>Agaricomycetes</taxon>
        <taxon>Agaricomycetidae</taxon>
        <taxon>Agaricales</taxon>
        <taxon>Marasmiineae</taxon>
        <taxon>Marasmiaceae</taxon>
        <taxon>Paramarasmius</taxon>
    </lineage>
</organism>
<keyword evidence="7 8" id="KW-0349">Heme</keyword>
<dbReference type="GO" id="GO:0016705">
    <property type="term" value="F:oxidoreductase activity, acting on paired donors, with incorporation or reduction of molecular oxygen"/>
    <property type="evidence" value="ECO:0007669"/>
    <property type="project" value="InterPro"/>
</dbReference>
<dbReference type="PANTHER" id="PTHR24305:SF157">
    <property type="entry name" value="N-ACETYLTRYPTOPHAN 6-HYDROXYLASE IVOC-RELATED"/>
    <property type="match status" value="1"/>
</dbReference>
<dbReference type="PANTHER" id="PTHR24305">
    <property type="entry name" value="CYTOCHROME P450"/>
    <property type="match status" value="1"/>
</dbReference>
<accession>A0AAW0DF82</accession>
<dbReference type="PRINTS" id="PR00463">
    <property type="entry name" value="EP450I"/>
</dbReference>
<reference evidence="9 10" key="1">
    <citation type="submission" date="2024-01" db="EMBL/GenBank/DDBJ databases">
        <title>A draft genome for a cacao thread blight-causing isolate of Paramarasmius palmivorus.</title>
        <authorList>
            <person name="Baruah I.K."/>
            <person name="Bukari Y."/>
            <person name="Amoako-Attah I."/>
            <person name="Meinhardt L.W."/>
            <person name="Bailey B.A."/>
            <person name="Cohen S.P."/>
        </authorList>
    </citation>
    <scope>NUCLEOTIDE SEQUENCE [LARGE SCALE GENOMIC DNA]</scope>
    <source>
        <strain evidence="9 10">GH-12</strain>
    </source>
</reference>
<dbReference type="EMBL" id="JAYKXP010000015">
    <property type="protein sequence ID" value="KAK7049964.1"/>
    <property type="molecule type" value="Genomic_DNA"/>
</dbReference>
<evidence type="ECO:0000256" key="2">
    <source>
        <dbReference type="ARBA" id="ARBA00005179"/>
    </source>
</evidence>
<dbReference type="InterPro" id="IPR001128">
    <property type="entry name" value="Cyt_P450"/>
</dbReference>
<evidence type="ECO:0000256" key="7">
    <source>
        <dbReference type="PIRSR" id="PIRSR602401-1"/>
    </source>
</evidence>
<evidence type="ECO:0000313" key="10">
    <source>
        <dbReference type="Proteomes" id="UP001383192"/>
    </source>
</evidence>
<evidence type="ECO:0000256" key="1">
    <source>
        <dbReference type="ARBA" id="ARBA00001971"/>
    </source>
</evidence>
<comment type="pathway">
    <text evidence="2">Secondary metabolite biosynthesis.</text>
</comment>
<gene>
    <name evidence="9" type="ORF">VNI00_005395</name>
</gene>
<comment type="caution">
    <text evidence="9">The sequence shown here is derived from an EMBL/GenBank/DDBJ whole genome shotgun (WGS) entry which is preliminary data.</text>
</comment>